<dbReference type="GO" id="GO:0004252">
    <property type="term" value="F:serine-type endopeptidase activity"/>
    <property type="evidence" value="ECO:0007669"/>
    <property type="project" value="InterPro"/>
</dbReference>
<evidence type="ECO:0000259" key="7">
    <source>
        <dbReference type="Pfam" id="PF01694"/>
    </source>
</evidence>
<gene>
    <name evidence="8" type="ORF">L596_023571</name>
</gene>
<keyword evidence="5 6" id="KW-0472">Membrane</keyword>
<organism evidence="8 9">
    <name type="scientific">Steinernema carpocapsae</name>
    <name type="common">Entomopathogenic nematode</name>
    <dbReference type="NCBI Taxonomy" id="34508"/>
    <lineage>
        <taxon>Eukaryota</taxon>
        <taxon>Metazoa</taxon>
        <taxon>Ecdysozoa</taxon>
        <taxon>Nematoda</taxon>
        <taxon>Chromadorea</taxon>
        <taxon>Rhabditida</taxon>
        <taxon>Tylenchina</taxon>
        <taxon>Panagrolaimomorpha</taxon>
        <taxon>Strongyloidoidea</taxon>
        <taxon>Steinernematidae</taxon>
        <taxon>Steinernema</taxon>
    </lineage>
</organism>
<keyword evidence="3 6" id="KW-0812">Transmembrane</keyword>
<dbReference type="SUPFAM" id="SSF144091">
    <property type="entry name" value="Rhomboid-like"/>
    <property type="match status" value="1"/>
</dbReference>
<evidence type="ECO:0000313" key="8">
    <source>
        <dbReference type="EMBL" id="TKR67415.1"/>
    </source>
</evidence>
<accession>A0A4V5ZZG4</accession>
<dbReference type="Pfam" id="PF01694">
    <property type="entry name" value="Rhomboid"/>
    <property type="match status" value="1"/>
</dbReference>
<dbReference type="PANTHER" id="PTHR45840">
    <property type="entry name" value="RHOMBOID-RELATED PROTEIN"/>
    <property type="match status" value="1"/>
</dbReference>
<dbReference type="PANTHER" id="PTHR45840:SF2">
    <property type="entry name" value="PROTEIN RHOMBOID-RELATED"/>
    <property type="match status" value="1"/>
</dbReference>
<dbReference type="EMBL" id="AZBU02000008">
    <property type="protein sequence ID" value="TKR67415.1"/>
    <property type="molecule type" value="Genomic_DNA"/>
</dbReference>
<proteinExistence type="inferred from homology"/>
<evidence type="ECO:0000256" key="5">
    <source>
        <dbReference type="ARBA" id="ARBA00023136"/>
    </source>
</evidence>
<protein>
    <recommendedName>
        <fullName evidence="7">Peptidase S54 rhomboid domain-containing protein</fullName>
    </recommendedName>
</protein>
<feature type="transmembrane region" description="Helical" evidence="6">
    <location>
        <begin position="244"/>
        <end position="263"/>
    </location>
</feature>
<sequence length="351" mass="39938">MGLSKEARKLQLETIVDVVEDCGNNGHVTTRQLSMLSNKIAERVPLTPLQADRIDSLMQQAESQIFSAEDIEEELDSAAIQETCFNRVLYKIGQCVFPRSQLSNYRSYIYAYRCWPPPLFCPLAITLAIVLYVMVSFEHFQTVAIRPCNAHYVYPYITNMFFHTSLSHLISNLVILFFCCIKELVHHYRIIVIFFLSGIGSALVYVTFAKDDIPSVGMSGAIYGLLAVHISDIFLNWREMPLRFLRLLIIFGFLVMANFDLIFGESSIYDSNVSHFSHIGGFLFGLPLGVVFLRNLEARSYDTVARTACSVLLPFFFVLGMVLNLFRSVRICSHLEEEKSKTLTEILMKSV</sequence>
<feature type="transmembrane region" description="Helical" evidence="6">
    <location>
        <begin position="220"/>
        <end position="237"/>
    </location>
</feature>
<reference evidence="8 9" key="2">
    <citation type="journal article" date="2019" name="G3 (Bethesda)">
        <title>Hybrid Assembly of the Genome of the Entomopathogenic Nematode Steinernema carpocapsae Identifies the X-Chromosome.</title>
        <authorList>
            <person name="Serra L."/>
            <person name="Macchietto M."/>
            <person name="Macias-Munoz A."/>
            <person name="McGill C.J."/>
            <person name="Rodriguez I.M."/>
            <person name="Rodriguez B."/>
            <person name="Murad R."/>
            <person name="Mortazavi A."/>
        </authorList>
    </citation>
    <scope>NUCLEOTIDE SEQUENCE [LARGE SCALE GENOMIC DNA]</scope>
    <source>
        <strain evidence="8 9">ALL</strain>
    </source>
</reference>
<evidence type="ECO:0000256" key="1">
    <source>
        <dbReference type="ARBA" id="ARBA00004141"/>
    </source>
</evidence>
<dbReference type="AlphaFoldDB" id="A0A4V5ZZG4"/>
<dbReference type="InterPro" id="IPR022764">
    <property type="entry name" value="Peptidase_S54_rhomboid_dom"/>
</dbReference>
<dbReference type="STRING" id="34508.A0A4V5ZZG4"/>
<comment type="caution">
    <text evidence="8">The sequence shown here is derived from an EMBL/GenBank/DDBJ whole genome shotgun (WGS) entry which is preliminary data.</text>
</comment>
<feature type="transmembrane region" description="Helical" evidence="6">
    <location>
        <begin position="305"/>
        <end position="326"/>
    </location>
</feature>
<dbReference type="Proteomes" id="UP000298663">
    <property type="component" value="Unassembled WGS sequence"/>
</dbReference>
<comment type="subcellular location">
    <subcellularLocation>
        <location evidence="1">Membrane</location>
        <topology evidence="1">Multi-pass membrane protein</topology>
    </subcellularLocation>
</comment>
<feature type="domain" description="Peptidase S54 rhomboid" evidence="7">
    <location>
        <begin position="152"/>
        <end position="294"/>
    </location>
</feature>
<comment type="similarity">
    <text evidence="2">Belongs to the peptidase S54 family.</text>
</comment>
<dbReference type="InterPro" id="IPR051739">
    <property type="entry name" value="Rhomboid_IM_Serine_Proteases"/>
</dbReference>
<feature type="transmembrane region" description="Helical" evidence="6">
    <location>
        <begin position="119"/>
        <end position="140"/>
    </location>
</feature>
<keyword evidence="9" id="KW-1185">Reference proteome</keyword>
<dbReference type="InterPro" id="IPR035952">
    <property type="entry name" value="Rhomboid-like_sf"/>
</dbReference>
<evidence type="ECO:0000256" key="4">
    <source>
        <dbReference type="ARBA" id="ARBA00022989"/>
    </source>
</evidence>
<feature type="transmembrane region" description="Helical" evidence="6">
    <location>
        <begin position="188"/>
        <end position="208"/>
    </location>
</feature>
<dbReference type="GO" id="GO:0016020">
    <property type="term" value="C:membrane"/>
    <property type="evidence" value="ECO:0007669"/>
    <property type="project" value="UniProtKB-SubCell"/>
</dbReference>
<name>A0A4V5ZZG4_STECR</name>
<evidence type="ECO:0000256" key="6">
    <source>
        <dbReference type="SAM" id="Phobius"/>
    </source>
</evidence>
<keyword evidence="4 6" id="KW-1133">Transmembrane helix</keyword>
<feature type="transmembrane region" description="Helical" evidence="6">
    <location>
        <begin position="275"/>
        <end position="293"/>
    </location>
</feature>
<evidence type="ECO:0000256" key="2">
    <source>
        <dbReference type="ARBA" id="ARBA00009045"/>
    </source>
</evidence>
<evidence type="ECO:0000256" key="3">
    <source>
        <dbReference type="ARBA" id="ARBA00022692"/>
    </source>
</evidence>
<dbReference type="Gene3D" id="1.20.1540.10">
    <property type="entry name" value="Rhomboid-like"/>
    <property type="match status" value="1"/>
</dbReference>
<evidence type="ECO:0000313" key="9">
    <source>
        <dbReference type="Proteomes" id="UP000298663"/>
    </source>
</evidence>
<feature type="transmembrane region" description="Helical" evidence="6">
    <location>
        <begin position="160"/>
        <end position="181"/>
    </location>
</feature>
<reference evidence="8 9" key="1">
    <citation type="journal article" date="2015" name="Genome Biol.">
        <title>Comparative genomics of Steinernema reveals deeply conserved gene regulatory networks.</title>
        <authorList>
            <person name="Dillman A.R."/>
            <person name="Macchietto M."/>
            <person name="Porter C.F."/>
            <person name="Rogers A."/>
            <person name="Williams B."/>
            <person name="Antoshechkin I."/>
            <person name="Lee M.M."/>
            <person name="Goodwin Z."/>
            <person name="Lu X."/>
            <person name="Lewis E.E."/>
            <person name="Goodrich-Blair H."/>
            <person name="Stock S.P."/>
            <person name="Adams B.J."/>
            <person name="Sternberg P.W."/>
            <person name="Mortazavi A."/>
        </authorList>
    </citation>
    <scope>NUCLEOTIDE SEQUENCE [LARGE SCALE GENOMIC DNA]</scope>
    <source>
        <strain evidence="8 9">ALL</strain>
    </source>
</reference>
<dbReference type="OrthoDB" id="418595at2759"/>